<dbReference type="HOGENOM" id="CLU_778811_0_0_1"/>
<evidence type="ECO:0000313" key="2">
    <source>
        <dbReference type="EMBL" id="KIM62020.1"/>
    </source>
</evidence>
<feature type="compositionally biased region" description="Basic and acidic residues" evidence="1">
    <location>
        <begin position="113"/>
        <end position="134"/>
    </location>
</feature>
<name>A0A0C3DMZ6_9AGAM</name>
<dbReference type="STRING" id="1036808.A0A0C3DMZ6"/>
<organism evidence="2 3">
    <name type="scientific">Scleroderma citrinum Foug A</name>
    <dbReference type="NCBI Taxonomy" id="1036808"/>
    <lineage>
        <taxon>Eukaryota</taxon>
        <taxon>Fungi</taxon>
        <taxon>Dikarya</taxon>
        <taxon>Basidiomycota</taxon>
        <taxon>Agaricomycotina</taxon>
        <taxon>Agaricomycetes</taxon>
        <taxon>Agaricomycetidae</taxon>
        <taxon>Boletales</taxon>
        <taxon>Sclerodermatineae</taxon>
        <taxon>Sclerodermataceae</taxon>
        <taxon>Scleroderma</taxon>
    </lineage>
</organism>
<evidence type="ECO:0000313" key="3">
    <source>
        <dbReference type="Proteomes" id="UP000053989"/>
    </source>
</evidence>
<dbReference type="Proteomes" id="UP000053989">
    <property type="component" value="Unassembled WGS sequence"/>
</dbReference>
<dbReference type="AlphaFoldDB" id="A0A0C3DMZ6"/>
<dbReference type="InParanoid" id="A0A0C3DMZ6"/>
<dbReference type="EMBL" id="KN822045">
    <property type="protein sequence ID" value="KIM62020.1"/>
    <property type="molecule type" value="Genomic_DNA"/>
</dbReference>
<proteinExistence type="predicted"/>
<evidence type="ECO:0000256" key="1">
    <source>
        <dbReference type="SAM" id="MobiDB-lite"/>
    </source>
</evidence>
<dbReference type="OrthoDB" id="3040857at2759"/>
<feature type="compositionally biased region" description="Polar residues" evidence="1">
    <location>
        <begin position="26"/>
        <end position="37"/>
    </location>
</feature>
<reference evidence="3" key="2">
    <citation type="submission" date="2015-01" db="EMBL/GenBank/DDBJ databases">
        <title>Evolutionary Origins and Diversification of the Mycorrhizal Mutualists.</title>
        <authorList>
            <consortium name="DOE Joint Genome Institute"/>
            <consortium name="Mycorrhizal Genomics Consortium"/>
            <person name="Kohler A."/>
            <person name="Kuo A."/>
            <person name="Nagy L.G."/>
            <person name="Floudas D."/>
            <person name="Copeland A."/>
            <person name="Barry K.W."/>
            <person name="Cichocki N."/>
            <person name="Veneault-Fourrey C."/>
            <person name="LaButti K."/>
            <person name="Lindquist E.A."/>
            <person name="Lipzen A."/>
            <person name="Lundell T."/>
            <person name="Morin E."/>
            <person name="Murat C."/>
            <person name="Riley R."/>
            <person name="Ohm R."/>
            <person name="Sun H."/>
            <person name="Tunlid A."/>
            <person name="Henrissat B."/>
            <person name="Grigoriev I.V."/>
            <person name="Hibbett D.S."/>
            <person name="Martin F."/>
        </authorList>
    </citation>
    <scope>NUCLEOTIDE SEQUENCE [LARGE SCALE GENOMIC DNA]</scope>
    <source>
        <strain evidence="3">Foug A</strain>
    </source>
</reference>
<keyword evidence="3" id="KW-1185">Reference proteome</keyword>
<feature type="compositionally biased region" description="Basic and acidic residues" evidence="1">
    <location>
        <begin position="15"/>
        <end position="25"/>
    </location>
</feature>
<reference evidence="2 3" key="1">
    <citation type="submission" date="2014-04" db="EMBL/GenBank/DDBJ databases">
        <authorList>
            <consortium name="DOE Joint Genome Institute"/>
            <person name="Kuo A."/>
            <person name="Kohler A."/>
            <person name="Nagy L.G."/>
            <person name="Floudas D."/>
            <person name="Copeland A."/>
            <person name="Barry K.W."/>
            <person name="Cichocki N."/>
            <person name="Veneault-Fourrey C."/>
            <person name="LaButti K."/>
            <person name="Lindquist E.A."/>
            <person name="Lipzen A."/>
            <person name="Lundell T."/>
            <person name="Morin E."/>
            <person name="Murat C."/>
            <person name="Sun H."/>
            <person name="Tunlid A."/>
            <person name="Henrissat B."/>
            <person name="Grigoriev I.V."/>
            <person name="Hibbett D.S."/>
            <person name="Martin F."/>
            <person name="Nordberg H.P."/>
            <person name="Cantor M.N."/>
            <person name="Hua S.X."/>
        </authorList>
    </citation>
    <scope>NUCLEOTIDE SEQUENCE [LARGE SCALE GENOMIC DNA]</scope>
    <source>
        <strain evidence="2 3">Foug A</strain>
    </source>
</reference>
<sequence>MVHPRPEDCPSDQEGVNRTDLDQRDNSSTLRQNPTHVESSKGGKRTKPLPNFDLELTSLRSGSGPFVNSKAPARDDDELQTISEILRRDRSRTPESSYSNSEIDGLIRQMPLDLHRPEPPCHDTGRYEERESKRQRLSIPSPNMDNDFPNETGHLGSPSYVLEEKVTIPTFTPIHKPGITPLFMSSPPNMEQVQHPESNCASPLLLPDRTTPYDEYFGPDDPCFDIFPVSASQTLVSNFQGAASRDKTPVDTEYTSKGLFNSEKLQASRISGFIGESFSKPKSPSRHQAWTDSNPQECHFSPALRLSATQQPTFDAQPVGANACCNPAENGSSMWGDALVEFDSWLASGAVDIVAE</sequence>
<accession>A0A0C3DMZ6</accession>
<gene>
    <name evidence="2" type="ORF">SCLCIDRAFT_842175</name>
</gene>
<feature type="region of interest" description="Disordered" evidence="1">
    <location>
        <begin position="1"/>
        <end position="156"/>
    </location>
</feature>
<protein>
    <submittedName>
        <fullName evidence="2">Uncharacterized protein</fullName>
    </submittedName>
</protein>